<feature type="domain" description="Mannitol dehydrogenase C-terminal" evidence="3">
    <location>
        <begin position="324"/>
        <end position="507"/>
    </location>
</feature>
<organism evidence="4 5">
    <name type="scientific">Succinatimonas hippei (strain DSM 22608 / JCM 16073 / KCTC 15190 / YIT 12066)</name>
    <dbReference type="NCBI Taxonomy" id="762983"/>
    <lineage>
        <taxon>Bacteria</taxon>
        <taxon>Pseudomonadati</taxon>
        <taxon>Pseudomonadota</taxon>
        <taxon>Gammaproteobacteria</taxon>
        <taxon>Aeromonadales</taxon>
        <taxon>Succinivibrionaceae</taxon>
        <taxon>Succinatimonas</taxon>
    </lineage>
</organism>
<dbReference type="InterPro" id="IPR013118">
    <property type="entry name" value="Mannitol_DH_C"/>
</dbReference>
<dbReference type="OrthoDB" id="271711at2"/>
<dbReference type="InterPro" id="IPR013131">
    <property type="entry name" value="Mannitol_DH_N"/>
</dbReference>
<dbReference type="Pfam" id="PF01232">
    <property type="entry name" value="Mannitol_dh"/>
    <property type="match status" value="1"/>
</dbReference>
<dbReference type="Gene3D" id="1.10.1040.10">
    <property type="entry name" value="N-(1-d-carboxylethyl)-l-norvaline Dehydrogenase, domain 2"/>
    <property type="match status" value="1"/>
</dbReference>
<dbReference type="HOGENOM" id="CLU_037833_0_0_6"/>
<dbReference type="Pfam" id="PF08125">
    <property type="entry name" value="Mannitol_dh_C"/>
    <property type="match status" value="1"/>
</dbReference>
<reference evidence="4 5" key="1">
    <citation type="submission" date="2011-01" db="EMBL/GenBank/DDBJ databases">
        <authorList>
            <person name="Weinstock G."/>
            <person name="Sodergren E."/>
            <person name="Clifton S."/>
            <person name="Fulton L."/>
            <person name="Fulton B."/>
            <person name="Courtney L."/>
            <person name="Fronick C."/>
            <person name="Harrison M."/>
            <person name="Strong C."/>
            <person name="Farmer C."/>
            <person name="Delahaunty K."/>
            <person name="Markovic C."/>
            <person name="Hall O."/>
            <person name="Minx P."/>
            <person name="Tomlinson C."/>
            <person name="Mitreva M."/>
            <person name="Hou S."/>
            <person name="Chen J."/>
            <person name="Wollam A."/>
            <person name="Pepin K.H."/>
            <person name="Johnson M."/>
            <person name="Bhonagiri V."/>
            <person name="Zhang X."/>
            <person name="Suruliraj S."/>
            <person name="Warren W."/>
            <person name="Chinwalla A."/>
            <person name="Mardis E.R."/>
            <person name="Wilson R.K."/>
        </authorList>
    </citation>
    <scope>NUCLEOTIDE SEQUENCE [LARGE SCALE GENOMIC DNA]</scope>
    <source>
        <strain evidence="5">DSM 22608 / JCM 16073 / KCTC 15190 / YIT 12066</strain>
    </source>
</reference>
<sequence length="537" mass="59272">MVAVTLEGLKDKEGFKKAGVTLPAFDVVKVQEYSKDNPVWIHAGPGNIFRGFVASLQQSLLNEGWQQSGIQTVSFHGADLIDRIYKPHDCLTMEVTLLPDKNVELKVIGSVVAGYEVSGKRPDDCKTIREMFCKKSLQLFSYTITEKGYAIKGIDGKYLPIVEDDFANGPAKCHHAMSITAALLWERYQNGAYPIAVVSMDNCSHNGDKVKDAVLTIAKVWHEKGFVSEGFIDYLTDSSKVSFPWTMIDKITPRPDPEIVALLKDRGIVDMDPIKTERGTFIAPFVNAEKPQYLIVEDAFPNGRPPLEKVGVLFTDKQGVDLCERMKVTTCLNPLHTALAVYGCVLGYERISAEMDDPDLVKLIKTLGYDEGLKVVDDPKILSPKAFLDEVINERLPNKCLPDSPQRIATDTSQKVPVRFGETLKNYAKKGLDTGNLVALPLAIAGWVRYLLAIDDNGKEFELSDDPLIPELKKIISPIRFGDPASVGENLKPLLSNASIFGVDLYAIGLGSKIETMVADMICGPGAVRKTLQMYLK</sequence>
<dbReference type="EMBL" id="AEVO01000134">
    <property type="protein sequence ID" value="EFY06295.1"/>
    <property type="molecule type" value="Genomic_DNA"/>
</dbReference>
<dbReference type="PANTHER" id="PTHR43362:SF1">
    <property type="entry name" value="MANNITOL DEHYDROGENASE 2-RELATED"/>
    <property type="match status" value="1"/>
</dbReference>
<evidence type="ECO:0000313" key="4">
    <source>
        <dbReference type="EMBL" id="EFY06295.1"/>
    </source>
</evidence>
<dbReference type="InterPro" id="IPR013328">
    <property type="entry name" value="6PGD_dom2"/>
</dbReference>
<feature type="domain" description="Mannitol dehydrogenase N-terminal" evidence="2">
    <location>
        <begin position="41"/>
        <end position="309"/>
    </location>
</feature>
<dbReference type="SUPFAM" id="SSF48179">
    <property type="entry name" value="6-phosphogluconate dehydrogenase C-terminal domain-like"/>
    <property type="match status" value="1"/>
</dbReference>
<dbReference type="InterPro" id="IPR036291">
    <property type="entry name" value="NAD(P)-bd_dom_sf"/>
</dbReference>
<dbReference type="STRING" id="762983.HMPREF9444_01918"/>
<evidence type="ECO:0000259" key="2">
    <source>
        <dbReference type="Pfam" id="PF01232"/>
    </source>
</evidence>
<dbReference type="GO" id="GO:0016616">
    <property type="term" value="F:oxidoreductase activity, acting on the CH-OH group of donors, NAD or NADP as acceptor"/>
    <property type="evidence" value="ECO:0007669"/>
    <property type="project" value="TreeGrafter"/>
</dbReference>
<keyword evidence="1" id="KW-0560">Oxidoreductase</keyword>
<dbReference type="PANTHER" id="PTHR43362">
    <property type="entry name" value="MANNITOL DEHYDROGENASE DSF1-RELATED"/>
    <property type="match status" value="1"/>
</dbReference>
<comment type="caution">
    <text evidence="4">The sequence shown here is derived from an EMBL/GenBank/DDBJ whole genome shotgun (WGS) entry which is preliminary data.</text>
</comment>
<dbReference type="eggNOG" id="COG0246">
    <property type="taxonomic scope" value="Bacteria"/>
</dbReference>
<evidence type="ECO:0000259" key="3">
    <source>
        <dbReference type="Pfam" id="PF08125"/>
    </source>
</evidence>
<evidence type="ECO:0000256" key="1">
    <source>
        <dbReference type="ARBA" id="ARBA00023002"/>
    </source>
</evidence>
<dbReference type="SUPFAM" id="SSF51735">
    <property type="entry name" value="NAD(P)-binding Rossmann-fold domains"/>
    <property type="match status" value="1"/>
</dbReference>
<dbReference type="Proteomes" id="UP000018458">
    <property type="component" value="Unassembled WGS sequence"/>
</dbReference>
<accession>E8LMD0</accession>
<protein>
    <submittedName>
        <fullName evidence="4">Mannitol dehydrogenase domain protein</fullName>
    </submittedName>
</protein>
<dbReference type="RefSeq" id="WP_009144068.1">
    <property type="nucleotide sequence ID" value="NZ_GL831060.1"/>
</dbReference>
<dbReference type="InterPro" id="IPR050988">
    <property type="entry name" value="Mannitol_DH/Oxidoreductase"/>
</dbReference>
<name>E8LMD0_SUCHY</name>
<dbReference type="AlphaFoldDB" id="E8LMD0"/>
<gene>
    <name evidence="4" type="ORF">HMPREF9444_01918</name>
</gene>
<dbReference type="Gene3D" id="3.40.50.720">
    <property type="entry name" value="NAD(P)-binding Rossmann-like Domain"/>
    <property type="match status" value="1"/>
</dbReference>
<dbReference type="InterPro" id="IPR008927">
    <property type="entry name" value="6-PGluconate_DH-like_C_sf"/>
</dbReference>
<proteinExistence type="predicted"/>
<evidence type="ECO:0000313" key="5">
    <source>
        <dbReference type="Proteomes" id="UP000018458"/>
    </source>
</evidence>
<keyword evidence="5" id="KW-1185">Reference proteome</keyword>